<dbReference type="HOGENOM" id="CLU_081825_1_1_2"/>
<dbReference type="OrthoDB" id="15246at2157"/>
<dbReference type="GO" id="GO:0004590">
    <property type="term" value="F:orotidine-5'-phosphate decarboxylase activity"/>
    <property type="evidence" value="ECO:0007669"/>
    <property type="project" value="InterPro"/>
</dbReference>
<dbReference type="AlphaFoldDB" id="D5U2I7"/>
<evidence type="ECO:0000259" key="2">
    <source>
        <dbReference type="SMART" id="SM00934"/>
    </source>
</evidence>
<dbReference type="SUPFAM" id="SSF51366">
    <property type="entry name" value="Ribulose-phoshate binding barrel"/>
    <property type="match status" value="1"/>
</dbReference>
<reference key="3">
    <citation type="submission" date="2010-02" db="EMBL/GenBank/DDBJ databases">
        <title>Complete genome sequence of Thermosphaera aggregans type strain (M11TL).</title>
        <authorList>
            <consortium name="US DOE Joint Genome Institute (JGI-PGF)"/>
            <person name="Spring S."/>
            <person name="Lapidus A."/>
            <person name="Munk C."/>
            <person name="Schroeder M."/>
            <person name="Glavina Del Rio T."/>
            <person name="Tice H."/>
            <person name="Copeland A."/>
            <person name="Cheng J.-F."/>
            <person name="Lucas S."/>
            <person name="Chen F."/>
            <person name="Nolan M."/>
            <person name="Bruce D."/>
            <person name="Goodwin L."/>
            <person name="Pitluck S."/>
            <person name="Ivanova N."/>
            <person name="Mavromatis K."/>
            <person name="Ovchinnikova G."/>
            <person name="Pati A."/>
            <person name="Chen A."/>
            <person name="Palaniappan K."/>
            <person name="Land M."/>
            <person name="Hauser L."/>
            <person name="Chang Y.-J."/>
            <person name="Jeffries C.C."/>
            <person name="Brettin T."/>
            <person name="Detter J.C."/>
            <person name="Tapia R."/>
            <person name="Han C."/>
            <person name="Chain P."/>
            <person name="Heimerl T."/>
            <person name="Weik F."/>
            <person name="Goker M."/>
            <person name="Rachel R."/>
            <person name="Bristow J."/>
            <person name="Eisen J.A."/>
            <person name="Markowitz V."/>
            <person name="Hugenholtz P."/>
            <person name="Kyrpides N.C."/>
            <person name="Klenk H.-P."/>
        </authorList>
    </citation>
    <scope>NUCLEOTIDE SEQUENCE</scope>
    <source>
        <strain>DSM 11486</strain>
    </source>
</reference>
<evidence type="ECO:0000256" key="1">
    <source>
        <dbReference type="ARBA" id="ARBA00023239"/>
    </source>
</evidence>
<dbReference type="STRING" id="633148.Tagg_1068"/>
<dbReference type="KEGG" id="tag:Tagg_1068"/>
<dbReference type="Proteomes" id="UP000002376">
    <property type="component" value="Chromosome"/>
</dbReference>
<accession>D5U2I7</accession>
<gene>
    <name evidence="3" type="ordered locus">Tagg_1068</name>
</gene>
<dbReference type="GO" id="GO:0033982">
    <property type="term" value="F:3-dehydro-L-gulonate-6-phosphate decarboxylase activity"/>
    <property type="evidence" value="ECO:0007669"/>
    <property type="project" value="TreeGrafter"/>
</dbReference>
<keyword evidence="4" id="KW-1185">Reference proteome</keyword>
<dbReference type="GO" id="GO:0006207">
    <property type="term" value="P:'de novo' pyrimidine nucleobase biosynthetic process"/>
    <property type="evidence" value="ECO:0007669"/>
    <property type="project" value="InterPro"/>
</dbReference>
<dbReference type="PANTHER" id="PTHR35039">
    <property type="entry name" value="3-KETO-L-GULONATE-6-PHOSPHATE DECARBOXYLASE SGBH-RELATED"/>
    <property type="match status" value="1"/>
</dbReference>
<organism evidence="3 4">
    <name type="scientific">Thermosphaera aggregans (strain DSM 11486 / M11TL)</name>
    <dbReference type="NCBI Taxonomy" id="633148"/>
    <lineage>
        <taxon>Archaea</taxon>
        <taxon>Thermoproteota</taxon>
        <taxon>Thermoprotei</taxon>
        <taxon>Desulfurococcales</taxon>
        <taxon>Desulfurococcaceae</taxon>
        <taxon>Thermosphaera</taxon>
    </lineage>
</organism>
<dbReference type="Pfam" id="PF00215">
    <property type="entry name" value="OMPdecase"/>
    <property type="match status" value="1"/>
</dbReference>
<evidence type="ECO:0000313" key="4">
    <source>
        <dbReference type="Proteomes" id="UP000002376"/>
    </source>
</evidence>
<evidence type="ECO:0000313" key="3">
    <source>
        <dbReference type="EMBL" id="ADG91337.1"/>
    </source>
</evidence>
<dbReference type="RefSeq" id="WP_013129930.1">
    <property type="nucleotide sequence ID" value="NC_014160.1"/>
</dbReference>
<feature type="domain" description="Orotidine 5'-phosphate decarboxylase" evidence="2">
    <location>
        <begin position="4"/>
        <end position="211"/>
    </location>
</feature>
<dbReference type="GO" id="GO:0019854">
    <property type="term" value="P:L-ascorbic acid catabolic process"/>
    <property type="evidence" value="ECO:0007669"/>
    <property type="project" value="TreeGrafter"/>
</dbReference>
<keyword evidence="1" id="KW-0456">Lyase</keyword>
<protein>
    <submittedName>
        <fullName evidence="3">Orotidine 5'-phosphate decarboxylase</fullName>
    </submittedName>
</protein>
<dbReference type="PANTHER" id="PTHR35039:SF3">
    <property type="entry name" value="3-KETO-L-GULONATE-6-PHOSPHATE DECARBOXYLASE SGBH-RELATED"/>
    <property type="match status" value="1"/>
</dbReference>
<dbReference type="EMBL" id="CP001939">
    <property type="protein sequence ID" value="ADG91337.1"/>
    <property type="molecule type" value="Genomic_DNA"/>
</dbReference>
<dbReference type="Gene3D" id="3.20.20.70">
    <property type="entry name" value="Aldolase class I"/>
    <property type="match status" value="1"/>
</dbReference>
<dbReference type="InterPro" id="IPR011060">
    <property type="entry name" value="RibuloseP-bd_barrel"/>
</dbReference>
<dbReference type="SMART" id="SM00934">
    <property type="entry name" value="OMPdecase"/>
    <property type="match status" value="1"/>
</dbReference>
<dbReference type="InterPro" id="IPR013785">
    <property type="entry name" value="Aldolase_TIM"/>
</dbReference>
<dbReference type="GeneID" id="9166099"/>
<proteinExistence type="predicted"/>
<dbReference type="InterPro" id="IPR001754">
    <property type="entry name" value="OMPdeCOase_dom"/>
</dbReference>
<reference evidence="3 4" key="1">
    <citation type="journal article" date="2010" name="Stand. Genomic Sci.">
        <title>Complete genome sequence of Thermosphaera aggregans type strain (M11TL).</title>
        <authorList>
            <person name="Spring S."/>
            <person name="Rachel R."/>
            <person name="Lapidus A."/>
            <person name="Davenport K."/>
            <person name="Tice H."/>
            <person name="Copeland A."/>
            <person name="Cheng J.F."/>
            <person name="Lucas S."/>
            <person name="Chen F."/>
            <person name="Nolan M."/>
            <person name="Bruce D."/>
            <person name="Goodwin L."/>
            <person name="Pitluck S."/>
            <person name="Ivanova N."/>
            <person name="Mavromatis K."/>
            <person name="Ovchinnikova G."/>
            <person name="Pati A."/>
            <person name="Chen A."/>
            <person name="Palaniappan K."/>
            <person name="Land M."/>
            <person name="Hauser L."/>
            <person name="Chang Y.J."/>
            <person name="Jeffries C.C."/>
            <person name="Brettin T."/>
            <person name="Detter J.C."/>
            <person name="Tapia R."/>
            <person name="Han C."/>
            <person name="Heimerl T."/>
            <person name="Weikl F."/>
            <person name="Brambilla E."/>
            <person name="Goker M."/>
            <person name="Bristow J."/>
            <person name="Eisen J.A."/>
            <person name="Markowitz V."/>
            <person name="Hugenholtz P."/>
            <person name="Kyrpides N.C."/>
            <person name="Klenk H.P."/>
        </authorList>
    </citation>
    <scope>NUCLEOTIDE SEQUENCE [LARGE SCALE GENOMIC DNA]</scope>
    <source>
        <strain evidence="4">DSM 11486 / M11TL</strain>
    </source>
</reference>
<reference evidence="4" key="2">
    <citation type="journal article" date="2010" name="Stand. Genomic Sci.">
        <title>Complete genome sequence of Thermosphaera aggregans type strain (M11TLT).</title>
        <authorList>
            <person name="Spring S."/>
            <person name="Rachel R."/>
            <person name="Lapidus A."/>
            <person name="Davenport K."/>
            <person name="Tice H."/>
            <person name="Copeland A."/>
            <person name="Cheng J.-F."/>
            <person name="Lucas S."/>
            <person name="Chen F."/>
            <person name="Nolan M."/>
            <person name="Bruce D."/>
            <person name="Goodwin L."/>
            <person name="Pitluck S."/>
            <person name="Ivanova N."/>
            <person name="Mavromatis K."/>
            <person name="Ovchinnikova G."/>
            <person name="Pati A."/>
            <person name="Chen A."/>
            <person name="Palaniappan K."/>
            <person name="Land M."/>
            <person name="Hauser L."/>
            <person name="Chang Y.-J."/>
            <person name="Jeffries C.C."/>
            <person name="Brettin T."/>
            <person name="Detter J.C."/>
            <person name="Tapia R."/>
            <person name="Han C."/>
            <person name="Heimerl T."/>
            <person name="Weikl F."/>
            <person name="Brambilla E."/>
            <person name="Goker M."/>
            <person name="Bristow J."/>
            <person name="Eisen J.A."/>
            <person name="Markowitz V."/>
            <person name="Hugenholtz P."/>
            <person name="Kyrpides N.C."/>
            <person name="Klenk H.-P."/>
        </authorList>
    </citation>
    <scope>NUCLEOTIDE SEQUENCE [LARGE SCALE GENOMIC DNA]</scope>
    <source>
        <strain evidence="4">DSM 11486 / M11TL</strain>
    </source>
</reference>
<sequence>MPGKLQVALDLLELTKAVEISTRIVSAVTCANIWIEVGTPLLKTWGKIAVKALKNITDCFTVADTKTMDVPEVEGAAVFGAGADAYTILAVADDEVVKEGVRFAHERGKTVIADLINHPDPLKRGVELASYDVDALLFHIGISVQKARGVSAKDLINEVRELRRLVSSKIAVAGGLKPGDIKPLIDSGVDIVVVGGAITKNPEPEKVVKQILREMGYD</sequence>
<name>D5U2I7_THEAM</name>
<dbReference type="eggNOG" id="arCOG00053">
    <property type="taxonomic scope" value="Archaea"/>
</dbReference>